<dbReference type="InterPro" id="IPR027417">
    <property type="entry name" value="P-loop_NTPase"/>
</dbReference>
<keyword evidence="4" id="KW-0547">Nucleotide-binding</keyword>
<organism evidence="10">
    <name type="scientific">freshwater metagenome</name>
    <dbReference type="NCBI Taxonomy" id="449393"/>
    <lineage>
        <taxon>unclassified sequences</taxon>
        <taxon>metagenomes</taxon>
        <taxon>ecological metagenomes</taxon>
    </lineage>
</organism>
<dbReference type="PIRSF" id="PIRSF003128">
    <property type="entry name" value="RecN"/>
    <property type="match status" value="1"/>
</dbReference>
<evidence type="ECO:0000256" key="3">
    <source>
        <dbReference type="ARBA" id="ARBA00021315"/>
    </source>
</evidence>
<proteinExistence type="inferred from homology"/>
<dbReference type="GO" id="GO:0005524">
    <property type="term" value="F:ATP binding"/>
    <property type="evidence" value="ECO:0007669"/>
    <property type="project" value="UniProtKB-KW"/>
</dbReference>
<dbReference type="CDD" id="cd03241">
    <property type="entry name" value="ABC_RecN"/>
    <property type="match status" value="1"/>
</dbReference>
<evidence type="ECO:0000256" key="5">
    <source>
        <dbReference type="ARBA" id="ARBA00022763"/>
    </source>
</evidence>
<dbReference type="SUPFAM" id="SSF52540">
    <property type="entry name" value="P-loop containing nucleoside triphosphate hydrolases"/>
    <property type="match status" value="1"/>
</dbReference>
<dbReference type="PANTHER" id="PTHR11059">
    <property type="entry name" value="DNA REPAIR PROTEIN RECN"/>
    <property type="match status" value="1"/>
</dbReference>
<dbReference type="EMBL" id="CAFBLU010000001">
    <property type="protein sequence ID" value="CAB4858085.1"/>
    <property type="molecule type" value="Genomic_DNA"/>
</dbReference>
<evidence type="ECO:0000256" key="1">
    <source>
        <dbReference type="ARBA" id="ARBA00003618"/>
    </source>
</evidence>
<keyword evidence="6" id="KW-0067">ATP-binding</keyword>
<dbReference type="InterPro" id="IPR003395">
    <property type="entry name" value="RecF/RecN/SMC_N"/>
</dbReference>
<dbReference type="Pfam" id="PF02463">
    <property type="entry name" value="SMC_N"/>
    <property type="match status" value="1"/>
</dbReference>
<dbReference type="NCBIfam" id="TIGR00634">
    <property type="entry name" value="recN"/>
    <property type="match status" value="1"/>
</dbReference>
<evidence type="ECO:0000256" key="2">
    <source>
        <dbReference type="ARBA" id="ARBA00009441"/>
    </source>
</evidence>
<protein>
    <recommendedName>
        <fullName evidence="3">DNA repair protein RecN</fullName>
    </recommendedName>
    <alternativeName>
        <fullName evidence="8">Recombination protein N</fullName>
    </alternativeName>
</protein>
<name>A0A6J7CLX0_9ZZZZ</name>
<dbReference type="Gene3D" id="3.40.50.300">
    <property type="entry name" value="P-loop containing nucleotide triphosphate hydrolases"/>
    <property type="match status" value="2"/>
</dbReference>
<dbReference type="PANTHER" id="PTHR11059:SF0">
    <property type="entry name" value="DNA REPAIR PROTEIN RECN"/>
    <property type="match status" value="1"/>
</dbReference>
<dbReference type="GO" id="GO:0006281">
    <property type="term" value="P:DNA repair"/>
    <property type="evidence" value="ECO:0007669"/>
    <property type="project" value="UniProtKB-KW"/>
</dbReference>
<gene>
    <name evidence="10" type="ORF">UFOPK3444_00016</name>
</gene>
<evidence type="ECO:0000256" key="6">
    <source>
        <dbReference type="ARBA" id="ARBA00022840"/>
    </source>
</evidence>
<evidence type="ECO:0000256" key="8">
    <source>
        <dbReference type="ARBA" id="ARBA00033408"/>
    </source>
</evidence>
<sequence length="556" mass="58237">MLTDLKIENLLLIEAAEMRLGPGLNVLTGETGAGKTLLATALGLLLGERSRSGLVRPGAKEAWVEGAFSLPPGLSEELADLLPEGSEELVLARRLWPDGRSRALINGRTATVGDLRELGSAVLSFHGQHEHRKLGLATFQMDVLDGAVGAEQIGLRDQAAEAHQRVREASAHLESLSGDGGGYQREVDLLRYEVEEIERLAPSAAEMDSLRAERERLRRIDGLRDALTALSGLNNSDAGDSPLDSLGAAGRLFETVAGVDGAVDALGSRLSELGIELDDASREARSLLDGLDGSPERLGEVEERLDELERLLLKHGGSLDAVLAHAEVSAGRLEEISDLDQAVSRAKKASDEALAAATAVAVQLRAGRVKAAKQLAPAVQEVLGDLALEGARFRISVDPRPEPGPTGGDTVEFLVSANAGIDPAPISESASGGEMSRILLALLSVAIEGGEGSPGKLVVFDEIDAGIGGRTAKAVGERLKALASQRQVLCITHLPQVAAGADRNFRISKGVSEGESVTTVEALVGDQVLEEMVRMLGAPDGDEAALAHARELLSGA</sequence>
<feature type="domain" description="RecF/RecN/SMC N-terminal" evidence="9">
    <location>
        <begin position="2"/>
        <end position="509"/>
    </location>
</feature>
<dbReference type="GO" id="GO:0043590">
    <property type="term" value="C:bacterial nucleoid"/>
    <property type="evidence" value="ECO:0007669"/>
    <property type="project" value="TreeGrafter"/>
</dbReference>
<dbReference type="GO" id="GO:0009432">
    <property type="term" value="P:SOS response"/>
    <property type="evidence" value="ECO:0007669"/>
    <property type="project" value="TreeGrafter"/>
</dbReference>
<accession>A0A6J7CLX0</accession>
<dbReference type="InterPro" id="IPR004604">
    <property type="entry name" value="DNA_recomb/repair_RecN"/>
</dbReference>
<evidence type="ECO:0000256" key="7">
    <source>
        <dbReference type="ARBA" id="ARBA00023204"/>
    </source>
</evidence>
<dbReference type="AlphaFoldDB" id="A0A6J7CLX0"/>
<reference evidence="10" key="1">
    <citation type="submission" date="2020-05" db="EMBL/GenBank/DDBJ databases">
        <authorList>
            <person name="Chiriac C."/>
            <person name="Salcher M."/>
            <person name="Ghai R."/>
            <person name="Kavagutti S V."/>
        </authorList>
    </citation>
    <scope>NUCLEOTIDE SEQUENCE</scope>
</reference>
<evidence type="ECO:0000259" key="9">
    <source>
        <dbReference type="Pfam" id="PF02463"/>
    </source>
</evidence>
<comment type="function">
    <text evidence="1">May be involved in recombinational repair of damaged DNA.</text>
</comment>
<evidence type="ECO:0000313" key="10">
    <source>
        <dbReference type="EMBL" id="CAB4858085.1"/>
    </source>
</evidence>
<keyword evidence="7" id="KW-0234">DNA repair</keyword>
<evidence type="ECO:0000256" key="4">
    <source>
        <dbReference type="ARBA" id="ARBA00022741"/>
    </source>
</evidence>
<dbReference type="GO" id="GO:0006310">
    <property type="term" value="P:DNA recombination"/>
    <property type="evidence" value="ECO:0007669"/>
    <property type="project" value="InterPro"/>
</dbReference>
<keyword evidence="5" id="KW-0227">DNA damage</keyword>
<comment type="similarity">
    <text evidence="2">Belongs to the RecN family.</text>
</comment>